<proteinExistence type="predicted"/>
<evidence type="ECO:0000313" key="2">
    <source>
        <dbReference type="Proteomes" id="UP000028582"/>
    </source>
</evidence>
<dbReference type="AlphaFoldDB" id="A0A080ZNX2"/>
<gene>
    <name evidence="1" type="ORF">F444_14807</name>
</gene>
<reference evidence="1 2" key="1">
    <citation type="submission" date="2013-11" db="EMBL/GenBank/DDBJ databases">
        <title>The Genome Sequence of Phytophthora parasitica P1976.</title>
        <authorList>
            <consortium name="The Broad Institute Genomics Platform"/>
            <person name="Russ C."/>
            <person name="Tyler B."/>
            <person name="Panabieres F."/>
            <person name="Shan W."/>
            <person name="Tripathy S."/>
            <person name="Grunwald N."/>
            <person name="Machado M."/>
            <person name="Johnson C.S."/>
            <person name="Walker B."/>
            <person name="Young S."/>
            <person name="Zeng Q."/>
            <person name="Gargeya S."/>
            <person name="Fitzgerald M."/>
            <person name="Haas B."/>
            <person name="Abouelleil A."/>
            <person name="Allen A.W."/>
            <person name="Alvarado L."/>
            <person name="Arachchi H.M."/>
            <person name="Berlin A.M."/>
            <person name="Chapman S.B."/>
            <person name="Gainer-Dewar J."/>
            <person name="Goldberg J."/>
            <person name="Griggs A."/>
            <person name="Gujja S."/>
            <person name="Hansen M."/>
            <person name="Howarth C."/>
            <person name="Imamovic A."/>
            <person name="Ireland A."/>
            <person name="Larimer J."/>
            <person name="McCowan C."/>
            <person name="Murphy C."/>
            <person name="Pearson M."/>
            <person name="Poon T.W."/>
            <person name="Priest M."/>
            <person name="Roberts A."/>
            <person name="Saif S."/>
            <person name="Shea T."/>
            <person name="Sisk P."/>
            <person name="Sykes S."/>
            <person name="Wortman J."/>
            <person name="Nusbaum C."/>
            <person name="Birren B."/>
        </authorList>
    </citation>
    <scope>NUCLEOTIDE SEQUENCE [LARGE SCALE GENOMIC DNA]</scope>
    <source>
        <strain evidence="1 2">P1976</strain>
    </source>
</reference>
<organism evidence="1 2">
    <name type="scientific">Phytophthora nicotianae P1976</name>
    <dbReference type="NCBI Taxonomy" id="1317066"/>
    <lineage>
        <taxon>Eukaryota</taxon>
        <taxon>Sar</taxon>
        <taxon>Stramenopiles</taxon>
        <taxon>Oomycota</taxon>
        <taxon>Peronosporomycetes</taxon>
        <taxon>Peronosporales</taxon>
        <taxon>Peronosporaceae</taxon>
        <taxon>Phytophthora</taxon>
    </lineage>
</organism>
<protein>
    <submittedName>
        <fullName evidence="1">Uncharacterized protein</fullName>
    </submittedName>
</protein>
<sequence>MLEVINVSLGDSGSYDLFIGVSETVKGQGAPLSGTFTLDVDGKTTSPLTYDATEGEMAKALKAVDTSSDVLSVTRTGPFLNNAHEWRVTFAGFPRHVRSIGTDLSGLAQGRGQMTVNLLSPGAKGEQQQISTTLSARRQEKSYKRSIASHSGVLTSRVMQGAVDHHVCGLGRESASLVLWYNSNGDGSDSRHWKELMYHKVEESAKEALQCT</sequence>
<comment type="caution">
    <text evidence="1">The sequence shown here is derived from an EMBL/GenBank/DDBJ whole genome shotgun (WGS) entry which is preliminary data.</text>
</comment>
<dbReference type="EMBL" id="ANJA01002686">
    <property type="protein sequence ID" value="ETO68333.1"/>
    <property type="molecule type" value="Genomic_DNA"/>
</dbReference>
<name>A0A080ZNX2_PHYNI</name>
<dbReference type="Proteomes" id="UP000028582">
    <property type="component" value="Unassembled WGS sequence"/>
</dbReference>
<evidence type="ECO:0000313" key="1">
    <source>
        <dbReference type="EMBL" id="ETO68333.1"/>
    </source>
</evidence>
<accession>A0A080ZNX2</accession>